<dbReference type="EMBL" id="BARW01033337">
    <property type="protein sequence ID" value="GAJ08657.1"/>
    <property type="molecule type" value="Genomic_DNA"/>
</dbReference>
<dbReference type="AlphaFoldDB" id="X1UYJ0"/>
<reference evidence="1" key="1">
    <citation type="journal article" date="2014" name="Front. Microbiol.">
        <title>High frequency of phylogenetically diverse reductive dehalogenase-homologous genes in deep subseafloor sedimentary metagenomes.</title>
        <authorList>
            <person name="Kawai M."/>
            <person name="Futagami T."/>
            <person name="Toyoda A."/>
            <person name="Takaki Y."/>
            <person name="Nishi S."/>
            <person name="Hori S."/>
            <person name="Arai W."/>
            <person name="Tsubouchi T."/>
            <person name="Morono Y."/>
            <person name="Uchiyama I."/>
            <person name="Ito T."/>
            <person name="Fujiyama A."/>
            <person name="Inagaki F."/>
            <person name="Takami H."/>
        </authorList>
    </citation>
    <scope>NUCLEOTIDE SEQUENCE</scope>
    <source>
        <strain evidence="1">Expedition CK06-06</strain>
    </source>
</reference>
<protein>
    <recommendedName>
        <fullName evidence="2">Outer membrane lipoprotein BamD-like domain-containing protein</fullName>
    </recommendedName>
</protein>
<evidence type="ECO:0000313" key="1">
    <source>
        <dbReference type="EMBL" id="GAJ08657.1"/>
    </source>
</evidence>
<proteinExistence type="predicted"/>
<organism evidence="1">
    <name type="scientific">marine sediment metagenome</name>
    <dbReference type="NCBI Taxonomy" id="412755"/>
    <lineage>
        <taxon>unclassified sequences</taxon>
        <taxon>metagenomes</taxon>
        <taxon>ecological metagenomes</taxon>
    </lineage>
</organism>
<accession>X1UYJ0</accession>
<name>X1UYJ0_9ZZZZ</name>
<evidence type="ECO:0008006" key="2">
    <source>
        <dbReference type="Google" id="ProtNLM"/>
    </source>
</evidence>
<gene>
    <name evidence="1" type="ORF">S12H4_52522</name>
</gene>
<feature type="non-terminal residue" evidence="1">
    <location>
        <position position="1"/>
    </location>
</feature>
<comment type="caution">
    <text evidence="1">The sequence shown here is derived from an EMBL/GenBank/DDBJ whole genome shotgun (WGS) entry which is preliminary data.</text>
</comment>
<sequence length="85" mass="10041">DRFIETDPKIVPEKESWLVQEDISEKSVENEGFMTDTLAKIYIRQGYYSKAIFAYEELSLKFPEKSSYFASQIERLKKLINDKSH</sequence>